<evidence type="ECO:0000313" key="2">
    <source>
        <dbReference type="Proteomes" id="UP000326500"/>
    </source>
</evidence>
<dbReference type="AlphaFoldDB" id="A0A1G9A9X8"/>
<reference evidence="1 2" key="1">
    <citation type="submission" date="2016-10" db="EMBL/GenBank/DDBJ databases">
        <authorList>
            <person name="Varghese N."/>
            <person name="Submissions S."/>
        </authorList>
    </citation>
    <scope>NUCLEOTIDE SEQUENCE [LARGE SCALE GENOMIC DNA]</scope>
    <source>
        <strain evidence="1 2">DSM 2373</strain>
    </source>
</reference>
<dbReference type="Proteomes" id="UP000326500">
    <property type="component" value="Unassembled WGS sequence"/>
</dbReference>
<evidence type="ECO:0000313" key="1">
    <source>
        <dbReference type="EMBL" id="SDK24073.1"/>
    </source>
</evidence>
<protein>
    <submittedName>
        <fullName evidence="1">Uncharacterized protein</fullName>
    </submittedName>
</protein>
<gene>
    <name evidence="1" type="ORF">SAMN04488571_105245</name>
</gene>
<organism evidence="1 2">
    <name type="scientific">Methanoculleus thermophilus</name>
    <dbReference type="NCBI Taxonomy" id="2200"/>
    <lineage>
        <taxon>Archaea</taxon>
        <taxon>Methanobacteriati</taxon>
        <taxon>Methanobacteriota</taxon>
        <taxon>Stenosarchaea group</taxon>
        <taxon>Methanomicrobia</taxon>
        <taxon>Methanomicrobiales</taxon>
        <taxon>Methanomicrobiaceae</taxon>
        <taxon>Methanoculleus</taxon>
    </lineage>
</organism>
<keyword evidence="2" id="KW-1185">Reference proteome</keyword>
<feature type="non-terminal residue" evidence="1">
    <location>
        <position position="27"/>
    </location>
</feature>
<name>A0A1G9A9X8_9EURY</name>
<proteinExistence type="predicted"/>
<dbReference type="EMBL" id="FNFT01000005">
    <property type="protein sequence ID" value="SDK24073.1"/>
    <property type="molecule type" value="Genomic_DNA"/>
</dbReference>
<accession>A0A1G9A9X8</accession>
<sequence length="27" mass="3116">MTILLVREVLGTNYRDTVDLVELLEPI</sequence>